<dbReference type="Proteomes" id="UP000183385">
    <property type="component" value="Unassembled WGS sequence"/>
</dbReference>
<dbReference type="KEGG" id="pcq:PcP3B5_62050"/>
<dbReference type="Proteomes" id="UP001220662">
    <property type="component" value="Unassembled WGS sequence"/>
</dbReference>
<dbReference type="EMBL" id="CP015878">
    <property type="protein sequence ID" value="ANI18275.1"/>
    <property type="molecule type" value="Genomic_DNA"/>
</dbReference>
<evidence type="ECO:0000313" key="5">
    <source>
        <dbReference type="Proteomes" id="UP000183385"/>
    </source>
</evidence>
<keyword evidence="2" id="KW-0645">Protease</keyword>
<gene>
    <name evidence="1" type="ORF">A9C11_31595</name>
    <name evidence="2" type="ORF">P3W55_10060</name>
    <name evidence="3" type="ORF">SAMN05216577_11437</name>
</gene>
<dbReference type="AlphaFoldDB" id="A0A127N232"/>
<dbReference type="EMBL" id="FOLS01000014">
    <property type="protein sequence ID" value="SFC99439.1"/>
    <property type="molecule type" value="Genomic_DNA"/>
</dbReference>
<reference evidence="3 5" key="2">
    <citation type="submission" date="2016-10" db="EMBL/GenBank/DDBJ databases">
        <authorList>
            <person name="Varghese N."/>
            <person name="Submissions S."/>
        </authorList>
    </citation>
    <scope>NUCLEOTIDE SEQUENCE [LARGE SCALE GENOMIC DNA]</scope>
    <source>
        <strain evidence="3 5">LMG 18378</strain>
    </source>
</reference>
<evidence type="ECO:0000313" key="4">
    <source>
        <dbReference type="Proteomes" id="UP000077748"/>
    </source>
</evidence>
<dbReference type="Proteomes" id="UP000077748">
    <property type="component" value="Chromosome"/>
</dbReference>
<evidence type="ECO:0000313" key="1">
    <source>
        <dbReference type="EMBL" id="ANI18275.1"/>
    </source>
</evidence>
<sequence>MRGKVSCLALCALLAGCNGWVKPEVDGQLNSRYFTVLSGLPAPGLMVASAVQWNADYAVTAAHVPYLSDLAYSCSTRCDLVFIRRKADGPLPHWRAPRNGEAVTALGSSTLLLPVSSRGRVWPVPYRNLNEPNEELYGIHDAALAQGMSGGPLVAADGSVLGMNIGYKGTAWGGVQHPGLKGAKRISVFVPYAVIEREWKLFQVKLAREREAEMGRRLQASNP</sequence>
<dbReference type="InterPro" id="IPR043504">
    <property type="entry name" value="Peptidase_S1_PA_chymotrypsin"/>
</dbReference>
<keyword evidence="5" id="KW-1185">Reference proteome</keyword>
<name>A0A127N232_9PSED</name>
<evidence type="ECO:0000313" key="2">
    <source>
        <dbReference type="EMBL" id="MDF3842055.1"/>
    </source>
</evidence>
<accession>A0A127N232</accession>
<proteinExistence type="predicted"/>
<protein>
    <submittedName>
        <fullName evidence="2">S1C family serine protease</fullName>
    </submittedName>
</protein>
<dbReference type="RefSeq" id="WP_009614386.1">
    <property type="nucleotide sequence ID" value="NZ_CALEBV010000071.1"/>
</dbReference>
<dbReference type="SUPFAM" id="SSF50494">
    <property type="entry name" value="Trypsin-like serine proteases"/>
    <property type="match status" value="1"/>
</dbReference>
<dbReference type="OrthoDB" id="6921153at2"/>
<keyword evidence="2" id="KW-0378">Hydrolase</keyword>
<dbReference type="STRING" id="53408.A9C11_31595"/>
<dbReference type="Gene3D" id="2.40.10.10">
    <property type="entry name" value="Trypsin-like serine proteases"/>
    <property type="match status" value="1"/>
</dbReference>
<dbReference type="EMBL" id="JARJLR010000185">
    <property type="protein sequence ID" value="MDF3842055.1"/>
    <property type="molecule type" value="Genomic_DNA"/>
</dbReference>
<reference evidence="1 4" key="1">
    <citation type="submission" date="2016-05" db="EMBL/GenBank/DDBJ databases">
        <title>Genome Sequence of Pseudomonas citronellolis Strain SJTE-3, an Estrogens and Persistent Organic Pollutants degradation strain.</title>
        <authorList>
            <person name="Liang R."/>
        </authorList>
    </citation>
    <scope>NUCLEOTIDE SEQUENCE [LARGE SCALE GENOMIC DNA]</scope>
    <source>
        <strain evidence="1 4">SJTE-3</strain>
    </source>
</reference>
<reference evidence="2" key="3">
    <citation type="submission" date="2023-03" db="EMBL/GenBank/DDBJ databases">
        <title>Draft assemblies of triclosan tolerant bacteria isolated from returned activated sludge.</title>
        <authorList>
            <person name="Van Hamelsveld S."/>
        </authorList>
    </citation>
    <scope>NUCLEOTIDE SEQUENCE</scope>
    <source>
        <strain evidence="2">GW210015_S63</strain>
    </source>
</reference>
<dbReference type="GO" id="GO:0008233">
    <property type="term" value="F:peptidase activity"/>
    <property type="evidence" value="ECO:0007669"/>
    <property type="project" value="UniProtKB-KW"/>
</dbReference>
<dbReference type="PROSITE" id="PS51257">
    <property type="entry name" value="PROKAR_LIPOPROTEIN"/>
    <property type="match status" value="1"/>
</dbReference>
<dbReference type="InterPro" id="IPR009003">
    <property type="entry name" value="Peptidase_S1_PA"/>
</dbReference>
<dbReference type="GeneID" id="72999151"/>
<organism evidence="1 4">
    <name type="scientific">Pseudomonas citronellolis</name>
    <dbReference type="NCBI Taxonomy" id="53408"/>
    <lineage>
        <taxon>Bacteria</taxon>
        <taxon>Pseudomonadati</taxon>
        <taxon>Pseudomonadota</taxon>
        <taxon>Gammaproteobacteria</taxon>
        <taxon>Pseudomonadales</taxon>
        <taxon>Pseudomonadaceae</taxon>
        <taxon>Pseudomonas</taxon>
    </lineage>
</organism>
<dbReference type="GO" id="GO:0006508">
    <property type="term" value="P:proteolysis"/>
    <property type="evidence" value="ECO:0007669"/>
    <property type="project" value="UniProtKB-KW"/>
</dbReference>
<evidence type="ECO:0000313" key="3">
    <source>
        <dbReference type="EMBL" id="SFC99439.1"/>
    </source>
</evidence>